<dbReference type="RefSeq" id="WP_097147764.1">
    <property type="nucleotide sequence ID" value="NZ_OBQC01000001.1"/>
</dbReference>
<keyword evidence="1" id="KW-0812">Transmembrane</keyword>
<evidence type="ECO:0000313" key="3">
    <source>
        <dbReference type="Proteomes" id="UP000219252"/>
    </source>
</evidence>
<proteinExistence type="predicted"/>
<accession>A0A285TZ47</accession>
<dbReference type="Proteomes" id="UP000219252">
    <property type="component" value="Unassembled WGS sequence"/>
</dbReference>
<evidence type="ECO:0000256" key="1">
    <source>
        <dbReference type="SAM" id="Phobius"/>
    </source>
</evidence>
<dbReference type="OrthoDB" id="2647991at2"/>
<gene>
    <name evidence="2" type="ORF">SAMN05877842_101198</name>
</gene>
<keyword evidence="1" id="KW-0472">Membrane</keyword>
<reference evidence="3" key="1">
    <citation type="submission" date="2017-08" db="EMBL/GenBank/DDBJ databases">
        <authorList>
            <person name="Varghese N."/>
            <person name="Submissions S."/>
        </authorList>
    </citation>
    <scope>NUCLEOTIDE SEQUENCE [LARGE SCALE GENOMIC DNA]</scope>
    <source>
        <strain evidence="3">JC23</strain>
    </source>
</reference>
<feature type="transmembrane region" description="Helical" evidence="1">
    <location>
        <begin position="77"/>
        <end position="98"/>
    </location>
</feature>
<dbReference type="EMBL" id="OBQC01000001">
    <property type="protein sequence ID" value="SOC34990.1"/>
    <property type="molecule type" value="Genomic_DNA"/>
</dbReference>
<feature type="transmembrane region" description="Helical" evidence="1">
    <location>
        <begin position="6"/>
        <end position="26"/>
    </location>
</feature>
<evidence type="ECO:0000313" key="2">
    <source>
        <dbReference type="EMBL" id="SOC34990.1"/>
    </source>
</evidence>
<keyword evidence="1" id="KW-1133">Transmembrane helix</keyword>
<organism evidence="2 3">
    <name type="scientific">Ureibacillus acetophenoni</name>
    <dbReference type="NCBI Taxonomy" id="614649"/>
    <lineage>
        <taxon>Bacteria</taxon>
        <taxon>Bacillati</taxon>
        <taxon>Bacillota</taxon>
        <taxon>Bacilli</taxon>
        <taxon>Bacillales</taxon>
        <taxon>Caryophanaceae</taxon>
        <taxon>Ureibacillus</taxon>
    </lineage>
</organism>
<sequence length="102" mass="11961">MDFNNFWVQLVFWIILGVFVISSFIIPRKLVKKKKQHDERFVYNDHLGRSYGWMGSVVVIFICWFLSLAVFKELLAFWLISIIWAGHMTSYAIGTAIANSRN</sequence>
<feature type="transmembrane region" description="Helical" evidence="1">
    <location>
        <begin position="50"/>
        <end position="71"/>
    </location>
</feature>
<protein>
    <submittedName>
        <fullName evidence="2">Uncharacterized protein</fullName>
    </submittedName>
</protein>
<name>A0A285TZ47_9BACL</name>
<dbReference type="AlphaFoldDB" id="A0A285TZ47"/>
<keyword evidence="3" id="KW-1185">Reference proteome</keyword>